<dbReference type="AlphaFoldDB" id="A0A969PRN6"/>
<organism evidence="1 2">
    <name type="scientific">Alkalicoccus luteus</name>
    <dbReference type="NCBI Taxonomy" id="1237094"/>
    <lineage>
        <taxon>Bacteria</taxon>
        <taxon>Bacillati</taxon>
        <taxon>Bacillota</taxon>
        <taxon>Bacilli</taxon>
        <taxon>Bacillales</taxon>
        <taxon>Bacillaceae</taxon>
        <taxon>Alkalicoccus</taxon>
    </lineage>
</organism>
<dbReference type="RefSeq" id="WP_168007317.1">
    <property type="nucleotide sequence ID" value="NZ_JAATHJ010000016.1"/>
</dbReference>
<keyword evidence="2" id="KW-1185">Reference proteome</keyword>
<name>A0A969PRN6_9BACI</name>
<dbReference type="EMBL" id="JAATHJ010000016">
    <property type="protein sequence ID" value="NJP38128.1"/>
    <property type="molecule type" value="Genomic_DNA"/>
</dbReference>
<protein>
    <submittedName>
        <fullName evidence="1">DUF4188 domain-containing protein</fullName>
    </submittedName>
</protein>
<sequence length="160" mass="18592">MKQIYAPPHTVLPDKPLTVFIIDMRVNKPLSVKNWFPVFKAMGPMIKELYENKDSGFYSLETMFGWKSIHLVQYWESEEKLFAYAHEDRHRKAWKTFMQLARRSTVAGIYHETYAVNSYEAIYANMPKFGLAKAAGHVPVTADTRQAAARMRASREQKTE</sequence>
<gene>
    <name evidence="1" type="ORF">HCN83_11090</name>
</gene>
<evidence type="ECO:0000313" key="1">
    <source>
        <dbReference type="EMBL" id="NJP38128.1"/>
    </source>
</evidence>
<comment type="caution">
    <text evidence="1">The sequence shown here is derived from an EMBL/GenBank/DDBJ whole genome shotgun (WGS) entry which is preliminary data.</text>
</comment>
<proteinExistence type="predicted"/>
<dbReference type="Proteomes" id="UP000752012">
    <property type="component" value="Unassembled WGS sequence"/>
</dbReference>
<evidence type="ECO:0000313" key="2">
    <source>
        <dbReference type="Proteomes" id="UP000752012"/>
    </source>
</evidence>
<dbReference type="InterPro" id="IPR025444">
    <property type="entry name" value="Monooxy_af470"/>
</dbReference>
<accession>A0A969PRN6</accession>
<reference evidence="1 2" key="1">
    <citation type="submission" date="2020-03" db="EMBL/GenBank/DDBJ databases">
        <title>Assessment of the enzymatic potential of alkaline-tolerant lipase obtained from Bacillus luteus H11 (technogenic soil) for the bioremediation of saline soils contaminated with petroleum substances.</title>
        <authorList>
            <person name="Kalwasinska A."/>
        </authorList>
    </citation>
    <scope>NUCLEOTIDE SEQUENCE [LARGE SCALE GENOMIC DNA]</scope>
    <source>
        <strain evidence="1 2">H11</strain>
    </source>
</reference>
<dbReference type="Pfam" id="PF13826">
    <property type="entry name" value="Monooxy_af470-like"/>
    <property type="match status" value="1"/>
</dbReference>